<sequence>MTTLAKEVLKSLKKKANPEKAKFYPKFFKTEKGEYGYGDKFLGVVVPEQRNIAKQYYKQIQKEDIQFLLDEPFHEARLTALFLLVLCYQKRAKTVEEREAWVRVYIEKMDRVNNWDLVDSSADKILGHYYFQADRSYIHSLVNSKDLWETRIAVMTSFYWIRMGDFSDTLHMCKILLKHPHDLIHKATGWMLREIGNRHKASLNQFLSEHHKEMPRTMLRYAIDRLPDTERKHWLNL</sequence>
<dbReference type="AlphaFoldDB" id="A0A2P2DZ08"/>
<dbReference type="SUPFAM" id="SSF48371">
    <property type="entry name" value="ARM repeat"/>
    <property type="match status" value="1"/>
</dbReference>
<evidence type="ECO:0000313" key="1">
    <source>
        <dbReference type="EMBL" id="GBF49861.1"/>
    </source>
</evidence>
<reference evidence="1 2" key="1">
    <citation type="submission" date="2018-02" db="EMBL/GenBank/DDBJ databases">
        <title>Novel Leptospira species isolated from soil and water in Japan.</title>
        <authorList>
            <person name="Nakao R."/>
            <person name="Masuzawa T."/>
        </authorList>
    </citation>
    <scope>NUCLEOTIDE SEQUENCE [LARGE SCALE GENOMIC DNA]</scope>
    <source>
        <strain evidence="1 2">YH101</strain>
    </source>
</reference>
<comment type="caution">
    <text evidence="1">The sequence shown here is derived from an EMBL/GenBank/DDBJ whole genome shotgun (WGS) entry which is preliminary data.</text>
</comment>
<proteinExistence type="predicted"/>
<dbReference type="EMBL" id="BFBB01000003">
    <property type="protein sequence ID" value="GBF49861.1"/>
    <property type="molecule type" value="Genomic_DNA"/>
</dbReference>
<dbReference type="InterPro" id="IPR016024">
    <property type="entry name" value="ARM-type_fold"/>
</dbReference>
<dbReference type="OrthoDB" id="9775346at2"/>
<evidence type="ECO:0000313" key="2">
    <source>
        <dbReference type="Proteomes" id="UP000245133"/>
    </source>
</evidence>
<evidence type="ECO:0008006" key="3">
    <source>
        <dbReference type="Google" id="ProtNLM"/>
    </source>
</evidence>
<accession>A0A2P2DZ08</accession>
<protein>
    <recommendedName>
        <fullName evidence="3">DNA alkylation repair enzyme</fullName>
    </recommendedName>
</protein>
<dbReference type="PANTHER" id="PTHR34070">
    <property type="entry name" value="ARMADILLO-TYPE FOLD"/>
    <property type="match status" value="1"/>
</dbReference>
<name>A0A2P2DZ08_9LEPT</name>
<keyword evidence="2" id="KW-1185">Reference proteome</keyword>
<dbReference type="PANTHER" id="PTHR34070:SF1">
    <property type="entry name" value="DNA ALKYLATION REPAIR PROTEIN"/>
    <property type="match status" value="1"/>
</dbReference>
<dbReference type="InterPro" id="IPR014825">
    <property type="entry name" value="DNA_alkylation"/>
</dbReference>
<gene>
    <name evidence="1" type="ORF">LPTSP4_13810</name>
</gene>
<dbReference type="Pfam" id="PF08713">
    <property type="entry name" value="DNA_alkylation"/>
    <property type="match status" value="1"/>
</dbReference>
<dbReference type="RefSeq" id="WP_108975111.1">
    <property type="nucleotide sequence ID" value="NZ_BFBB01000003.1"/>
</dbReference>
<organism evidence="1 2">
    <name type="scientific">Leptospira ryugenii</name>
    <dbReference type="NCBI Taxonomy" id="1917863"/>
    <lineage>
        <taxon>Bacteria</taxon>
        <taxon>Pseudomonadati</taxon>
        <taxon>Spirochaetota</taxon>
        <taxon>Spirochaetia</taxon>
        <taxon>Leptospirales</taxon>
        <taxon>Leptospiraceae</taxon>
        <taxon>Leptospira</taxon>
    </lineage>
</organism>
<dbReference type="Proteomes" id="UP000245133">
    <property type="component" value="Unassembled WGS sequence"/>
</dbReference>
<dbReference type="CDD" id="cd06561">
    <property type="entry name" value="AlkD_like"/>
    <property type="match status" value="1"/>
</dbReference>
<dbReference type="Gene3D" id="1.25.10.90">
    <property type="match status" value="1"/>
</dbReference>